<dbReference type="PANTHER" id="PTHR43298:SF2">
    <property type="entry name" value="FMN_FAD EXPORTER YEEO-RELATED"/>
    <property type="match status" value="1"/>
</dbReference>
<keyword evidence="6 10" id="KW-1133">Transmembrane helix</keyword>
<feature type="transmembrane region" description="Helical" evidence="10">
    <location>
        <begin position="117"/>
        <end position="138"/>
    </location>
</feature>
<feature type="transmembrane region" description="Helical" evidence="10">
    <location>
        <begin position="223"/>
        <end position="249"/>
    </location>
</feature>
<evidence type="ECO:0000256" key="6">
    <source>
        <dbReference type="ARBA" id="ARBA00022989"/>
    </source>
</evidence>
<evidence type="ECO:0000256" key="4">
    <source>
        <dbReference type="ARBA" id="ARBA00022475"/>
    </source>
</evidence>
<keyword evidence="2" id="KW-0813">Transport</keyword>
<evidence type="ECO:0000313" key="12">
    <source>
        <dbReference type="Proteomes" id="UP000754644"/>
    </source>
</evidence>
<keyword evidence="5 10" id="KW-0812">Transmembrane</keyword>
<feature type="transmembrane region" description="Helical" evidence="10">
    <location>
        <begin position="397"/>
        <end position="418"/>
    </location>
</feature>
<comment type="subcellular location">
    <subcellularLocation>
        <location evidence="1">Cell inner membrane</location>
        <topology evidence="1">Multi-pass membrane protein</topology>
    </subcellularLocation>
</comment>
<keyword evidence="3" id="KW-0050">Antiport</keyword>
<dbReference type="EMBL" id="JABMOJ010000403">
    <property type="protein sequence ID" value="NQV65814.1"/>
    <property type="molecule type" value="Genomic_DNA"/>
</dbReference>
<protein>
    <recommendedName>
        <fullName evidence="9">Multidrug-efflux transporter</fullName>
    </recommendedName>
</protein>
<keyword evidence="4" id="KW-1003">Cell membrane</keyword>
<proteinExistence type="predicted"/>
<evidence type="ECO:0000256" key="10">
    <source>
        <dbReference type="SAM" id="Phobius"/>
    </source>
</evidence>
<feature type="transmembrane region" description="Helical" evidence="10">
    <location>
        <begin position="370"/>
        <end position="391"/>
    </location>
</feature>
<dbReference type="GO" id="GO:0015297">
    <property type="term" value="F:antiporter activity"/>
    <property type="evidence" value="ECO:0007669"/>
    <property type="project" value="UniProtKB-KW"/>
</dbReference>
<dbReference type="GO" id="GO:0006811">
    <property type="term" value="P:monoatomic ion transport"/>
    <property type="evidence" value="ECO:0007669"/>
    <property type="project" value="UniProtKB-KW"/>
</dbReference>
<organism evidence="11 12">
    <name type="scientific">SAR86 cluster bacterium</name>
    <dbReference type="NCBI Taxonomy" id="2030880"/>
    <lineage>
        <taxon>Bacteria</taxon>
        <taxon>Pseudomonadati</taxon>
        <taxon>Pseudomonadota</taxon>
        <taxon>Gammaproteobacteria</taxon>
        <taxon>SAR86 cluster</taxon>
    </lineage>
</organism>
<name>A0A972VYR7_9GAMM</name>
<feature type="transmembrane region" description="Helical" evidence="10">
    <location>
        <begin position="335"/>
        <end position="358"/>
    </location>
</feature>
<dbReference type="AlphaFoldDB" id="A0A972VYR7"/>
<dbReference type="InterPro" id="IPR002528">
    <property type="entry name" value="MATE_fam"/>
</dbReference>
<evidence type="ECO:0000256" key="3">
    <source>
        <dbReference type="ARBA" id="ARBA00022449"/>
    </source>
</evidence>
<feature type="transmembrane region" description="Helical" evidence="10">
    <location>
        <begin position="7"/>
        <end position="26"/>
    </location>
</feature>
<evidence type="ECO:0000256" key="1">
    <source>
        <dbReference type="ARBA" id="ARBA00004429"/>
    </source>
</evidence>
<reference evidence="11" key="1">
    <citation type="submission" date="2020-05" db="EMBL/GenBank/DDBJ databases">
        <title>Sulfur intermediates as new biogeochemical hubs in an aquatic model microbial ecosystem.</title>
        <authorList>
            <person name="Vigneron A."/>
        </authorList>
    </citation>
    <scope>NUCLEOTIDE SEQUENCE</scope>
    <source>
        <strain evidence="11">Bin.250</strain>
    </source>
</reference>
<gene>
    <name evidence="11" type="ORF">HQ497_10670</name>
</gene>
<evidence type="ECO:0000256" key="2">
    <source>
        <dbReference type="ARBA" id="ARBA00022448"/>
    </source>
</evidence>
<dbReference type="Proteomes" id="UP000754644">
    <property type="component" value="Unassembled WGS sequence"/>
</dbReference>
<dbReference type="InterPro" id="IPR048279">
    <property type="entry name" value="MdtK-like"/>
</dbReference>
<feature type="transmembrane region" description="Helical" evidence="10">
    <location>
        <begin position="79"/>
        <end position="97"/>
    </location>
</feature>
<evidence type="ECO:0000313" key="11">
    <source>
        <dbReference type="EMBL" id="NQV65814.1"/>
    </source>
</evidence>
<sequence>LTLPMMLGIFANLGAALFETWLLGGVSTNALAAYSFTFAITGALGSLSLGISIGLSSVLARTIGSGDMHMTRRLATDGIGLLALIMLMASTIGYFSIEPLFLLLGADNDTLPLIVSYMQIWYVALIFFALPAIGANALRAKGEGRTSGAIMVGGAALQAMLDPILILGLFGMPALGLEGAAWAMLTSRVVLCFLTYYVLIYRENLLDFSKTSAEIVLHSWRRILAVGIPATATNLIGPISTAIIVSFLADYGKEAVAGFGIASRVEALAVIPLFALSASIGPFVGQNWGAQRFDRANQGMQMAFLVSIIWGLSVALLFLIFGSHIGGLFADDPSAVAYASLYLAIVPFSYGTWGVLMMASATFKSLGKPISSTIMSVVRMFVIYVPLAYIGRHYFDVTGIFAAACISNFLMGALGYSWNRLTYGDKARLAKGQVEPAL</sequence>
<dbReference type="NCBIfam" id="TIGR00797">
    <property type="entry name" value="matE"/>
    <property type="match status" value="1"/>
</dbReference>
<comment type="caution">
    <text evidence="11">The sequence shown here is derived from an EMBL/GenBank/DDBJ whole genome shotgun (WGS) entry which is preliminary data.</text>
</comment>
<feature type="transmembrane region" description="Helical" evidence="10">
    <location>
        <begin position="181"/>
        <end position="202"/>
    </location>
</feature>
<dbReference type="PANTHER" id="PTHR43298">
    <property type="entry name" value="MULTIDRUG RESISTANCE PROTEIN NORM-RELATED"/>
    <property type="match status" value="1"/>
</dbReference>
<feature type="transmembrane region" description="Helical" evidence="10">
    <location>
        <begin position="302"/>
        <end position="323"/>
    </location>
</feature>
<evidence type="ECO:0000256" key="7">
    <source>
        <dbReference type="ARBA" id="ARBA00023065"/>
    </source>
</evidence>
<accession>A0A972VYR7</accession>
<dbReference type="InterPro" id="IPR050222">
    <property type="entry name" value="MATE_MdtK"/>
</dbReference>
<feature type="transmembrane region" description="Helical" evidence="10">
    <location>
        <begin position="269"/>
        <end position="290"/>
    </location>
</feature>
<dbReference type="GO" id="GO:0005886">
    <property type="term" value="C:plasma membrane"/>
    <property type="evidence" value="ECO:0007669"/>
    <property type="project" value="UniProtKB-SubCell"/>
</dbReference>
<evidence type="ECO:0000256" key="9">
    <source>
        <dbReference type="ARBA" id="ARBA00031636"/>
    </source>
</evidence>
<dbReference type="PIRSF" id="PIRSF006603">
    <property type="entry name" value="DinF"/>
    <property type="match status" value="1"/>
</dbReference>
<dbReference type="GO" id="GO:0042910">
    <property type="term" value="F:xenobiotic transmembrane transporter activity"/>
    <property type="evidence" value="ECO:0007669"/>
    <property type="project" value="InterPro"/>
</dbReference>
<evidence type="ECO:0000256" key="5">
    <source>
        <dbReference type="ARBA" id="ARBA00022692"/>
    </source>
</evidence>
<keyword evidence="7" id="KW-0406">Ion transport</keyword>
<feature type="non-terminal residue" evidence="11">
    <location>
        <position position="1"/>
    </location>
</feature>
<feature type="transmembrane region" description="Helical" evidence="10">
    <location>
        <begin position="150"/>
        <end position="175"/>
    </location>
</feature>
<evidence type="ECO:0000256" key="8">
    <source>
        <dbReference type="ARBA" id="ARBA00023136"/>
    </source>
</evidence>
<keyword evidence="8 10" id="KW-0472">Membrane</keyword>
<feature type="transmembrane region" description="Helical" evidence="10">
    <location>
        <begin position="32"/>
        <end position="59"/>
    </location>
</feature>
<dbReference type="Pfam" id="PF01554">
    <property type="entry name" value="MatE"/>
    <property type="match status" value="2"/>
</dbReference>